<dbReference type="AlphaFoldDB" id="A0A379GIV1"/>
<reference evidence="3 4" key="1">
    <citation type="submission" date="2018-06" db="EMBL/GenBank/DDBJ databases">
        <authorList>
            <consortium name="Pathogen Informatics"/>
            <person name="Doyle S."/>
        </authorList>
    </citation>
    <scope>NUCLEOTIDE SEQUENCE [LARGE SCALE GENOMIC DNA]</scope>
    <source>
        <strain evidence="3 4">NCTC11938</strain>
    </source>
</reference>
<organism evidence="3 4">
    <name type="scientific">Proteus mirabilis</name>
    <dbReference type="NCBI Taxonomy" id="584"/>
    <lineage>
        <taxon>Bacteria</taxon>
        <taxon>Pseudomonadati</taxon>
        <taxon>Pseudomonadota</taxon>
        <taxon>Gammaproteobacteria</taxon>
        <taxon>Enterobacterales</taxon>
        <taxon>Morganellaceae</taxon>
        <taxon>Proteus</taxon>
    </lineage>
</organism>
<evidence type="ECO:0000313" key="3">
    <source>
        <dbReference type="EMBL" id="SUC40875.1"/>
    </source>
</evidence>
<feature type="domain" description="Barstar (barnase inhibitor)" evidence="2">
    <location>
        <begin position="1"/>
        <end position="93"/>
    </location>
</feature>
<evidence type="ECO:0000259" key="2">
    <source>
        <dbReference type="Pfam" id="PF01337"/>
    </source>
</evidence>
<evidence type="ECO:0000313" key="4">
    <source>
        <dbReference type="Proteomes" id="UP000254191"/>
    </source>
</evidence>
<sequence length="96" mass="11263">MKEITLDGNKQKTPIEVYQLFSEEFDFGPYFGNNPDALYDFMVPIDAEDKPVIILWYNSSIFKEKYPKEFAQLVSVLNSISEFGKFDQDTFQFKIL</sequence>
<dbReference type="EMBL" id="UGTS01000006">
    <property type="protein sequence ID" value="SUC40875.1"/>
    <property type="molecule type" value="Genomic_DNA"/>
</dbReference>
<protein>
    <submittedName>
        <fullName evidence="3">Ribonuclease inhibitor</fullName>
    </submittedName>
</protein>
<dbReference type="InterPro" id="IPR035905">
    <property type="entry name" value="Barstar-like_sf"/>
</dbReference>
<dbReference type="RefSeq" id="WP_004905064.1">
    <property type="nucleotide sequence ID" value="NZ_BGMB01000025.1"/>
</dbReference>
<accession>A0A379GIV1</accession>
<comment type="similarity">
    <text evidence="1">Belongs to the barstar family.</text>
</comment>
<dbReference type="Proteomes" id="UP000254191">
    <property type="component" value="Unassembled WGS sequence"/>
</dbReference>
<proteinExistence type="inferred from homology"/>
<dbReference type="Pfam" id="PF01337">
    <property type="entry name" value="Barstar"/>
    <property type="match status" value="1"/>
</dbReference>
<dbReference type="KEGG" id="pvl:AOB99_07650"/>
<dbReference type="InterPro" id="IPR000468">
    <property type="entry name" value="Barstar"/>
</dbReference>
<gene>
    <name evidence="3" type="ORF">NCTC11938_05177</name>
</gene>
<dbReference type="SUPFAM" id="SSF52038">
    <property type="entry name" value="Barstar-related"/>
    <property type="match status" value="1"/>
</dbReference>
<name>A0A379GIV1_PROMI</name>
<evidence type="ECO:0000256" key="1">
    <source>
        <dbReference type="ARBA" id="ARBA00006845"/>
    </source>
</evidence>
<dbReference type="Gene3D" id="3.30.370.10">
    <property type="entry name" value="Barstar-like"/>
    <property type="match status" value="1"/>
</dbReference>